<dbReference type="Proteomes" id="UP001423409">
    <property type="component" value="Unassembled WGS sequence"/>
</dbReference>
<evidence type="ECO:0000313" key="1">
    <source>
        <dbReference type="EMBL" id="GAA5440688.1"/>
    </source>
</evidence>
<protein>
    <submittedName>
        <fullName evidence="1">Uncharacterized protein</fullName>
    </submittedName>
</protein>
<gene>
    <name evidence="1" type="ORF">Dcae01_02206</name>
</gene>
<proteinExistence type="predicted"/>
<sequence length="57" mass="6155">MTDLTLTLEAFALNARVNDFLIAALTPREFALTDGRGGWTVEPRVSTFLGGVCHTTS</sequence>
<dbReference type="EMBL" id="BAABQU010000026">
    <property type="protein sequence ID" value="GAA5440688.1"/>
    <property type="molecule type" value="Genomic_DNA"/>
</dbReference>
<evidence type="ECO:0000313" key="2">
    <source>
        <dbReference type="Proteomes" id="UP001423409"/>
    </source>
</evidence>
<accession>A0ABP9UDS6</accession>
<dbReference type="RefSeq" id="WP_345445455.1">
    <property type="nucleotide sequence ID" value="NZ_BAABQU010000026.1"/>
</dbReference>
<name>A0ABP9UDS6_9DEIO</name>
<organism evidence="1 2">
    <name type="scientific">Deinococcus caeni</name>
    <dbReference type="NCBI Taxonomy" id="569127"/>
    <lineage>
        <taxon>Bacteria</taxon>
        <taxon>Thermotogati</taxon>
        <taxon>Deinococcota</taxon>
        <taxon>Deinococci</taxon>
        <taxon>Deinococcales</taxon>
        <taxon>Deinococcaceae</taxon>
        <taxon>Deinococcus</taxon>
    </lineage>
</organism>
<comment type="caution">
    <text evidence="1">The sequence shown here is derived from an EMBL/GenBank/DDBJ whole genome shotgun (WGS) entry which is preliminary data.</text>
</comment>
<reference evidence="1 2" key="1">
    <citation type="submission" date="2024-02" db="EMBL/GenBank/DDBJ databases">
        <title>Deinococcus caeni NBRC 101312.</title>
        <authorList>
            <person name="Ichikawa N."/>
            <person name="Katano-Makiyama Y."/>
            <person name="Hidaka K."/>
        </authorList>
    </citation>
    <scope>NUCLEOTIDE SEQUENCE [LARGE SCALE GENOMIC DNA]</scope>
    <source>
        <strain evidence="1 2">NBRC 101312</strain>
    </source>
</reference>
<keyword evidence="2" id="KW-1185">Reference proteome</keyword>